<dbReference type="FunFam" id="1.20.1250.20:FF:000431">
    <property type="entry name" value="Predicted protein"/>
    <property type="match status" value="1"/>
</dbReference>
<feature type="transmembrane region" description="Helical" evidence="2">
    <location>
        <begin position="409"/>
        <end position="432"/>
    </location>
</feature>
<keyword evidence="2" id="KW-1133">Transmembrane helix</keyword>
<dbReference type="PANTHER" id="PTHR11328">
    <property type="entry name" value="MAJOR FACILITATOR SUPERFAMILY DOMAIN-CONTAINING PROTEIN"/>
    <property type="match status" value="1"/>
</dbReference>
<sequence>MTTLPWKLRLSYGIGHVFNDICASMWFTYLLVYFHLVLGFDTVSSGAILFIGQIADALSTPFIGYQSDKDDGFWLCKYGKRKTWHLLGTLCVLLSFPFIFTPCIGCGNAHVQAQMVYYGAFVVIFQFGWAAVQISHLALIPELTSCEHERTQLTAVRYSFTVISNILVYVVTWISLKLGEDTDSNNQLGPNDSINFQRVVYIGLVLGALTSIGFHFGVKERPLLQGAVSRRRHKSARDYLSDRKLYQVAIVYMATRIFVNLGQVYVPLYLHETLSKGAESLAIIPLLMYVSSLLASGAVHHINKVFGRMVAYIFGAILGICACIWIKFGGGDRYTEYEIYAVAVLLGFGGSVLLVTSLGITADLIGNDTDTGAFVYGSMSFADKLGNGIAVMLIQYFHCTKYRGYYQNVLSYVCGGSAVVGVLSLLTIRTFYKKLAIAKDETTPILSHSNERKSDEC</sequence>
<dbReference type="CDD" id="cd17491">
    <property type="entry name" value="MFS_MFSD12"/>
    <property type="match status" value="1"/>
</dbReference>
<feature type="transmembrane region" description="Helical" evidence="2">
    <location>
        <begin position="373"/>
        <end position="397"/>
    </location>
</feature>
<dbReference type="EMBL" id="JARGDH010000004">
    <property type="protein sequence ID" value="KAL0271697.1"/>
    <property type="molecule type" value="Genomic_DNA"/>
</dbReference>
<comment type="caution">
    <text evidence="3">The sequence shown here is derived from an EMBL/GenBank/DDBJ whole genome shotgun (WGS) entry which is preliminary data.</text>
</comment>
<keyword evidence="2" id="KW-0812">Transmembrane</keyword>
<accession>A0AAW2HPK2</accession>
<dbReference type="PANTHER" id="PTHR11328:SF28">
    <property type="entry name" value="MAJOR FACILITATOR SUPERFAMILY DOMAIN-CONTAINING PROTEIN 12"/>
    <property type="match status" value="1"/>
</dbReference>
<feature type="transmembrane region" description="Helical" evidence="2">
    <location>
        <begin position="309"/>
        <end position="328"/>
    </location>
</feature>
<evidence type="ECO:0008006" key="4">
    <source>
        <dbReference type="Google" id="ProtNLM"/>
    </source>
</evidence>
<evidence type="ECO:0000313" key="3">
    <source>
        <dbReference type="EMBL" id="KAL0271697.1"/>
    </source>
</evidence>
<dbReference type="Gene3D" id="1.20.1250.20">
    <property type="entry name" value="MFS general substrate transporter like domains"/>
    <property type="match status" value="1"/>
</dbReference>
<dbReference type="SUPFAM" id="SSF103473">
    <property type="entry name" value="MFS general substrate transporter"/>
    <property type="match status" value="1"/>
</dbReference>
<feature type="transmembrane region" description="Helical" evidence="2">
    <location>
        <begin position="160"/>
        <end position="179"/>
    </location>
</feature>
<protein>
    <recommendedName>
        <fullName evidence="4">Major facilitator superfamily domain-containing protein 12-like</fullName>
    </recommendedName>
</protein>
<evidence type="ECO:0000256" key="2">
    <source>
        <dbReference type="SAM" id="Phobius"/>
    </source>
</evidence>
<feature type="transmembrane region" description="Helical" evidence="2">
    <location>
        <begin position="340"/>
        <end position="361"/>
    </location>
</feature>
<dbReference type="AlphaFoldDB" id="A0AAW2HPK2"/>
<dbReference type="GO" id="GO:0005886">
    <property type="term" value="C:plasma membrane"/>
    <property type="evidence" value="ECO:0007669"/>
    <property type="project" value="TreeGrafter"/>
</dbReference>
<name>A0AAW2HPK2_9NEOP</name>
<evidence type="ECO:0000256" key="1">
    <source>
        <dbReference type="ARBA" id="ARBA00008335"/>
    </source>
</evidence>
<feature type="transmembrane region" description="Helical" evidence="2">
    <location>
        <begin position="245"/>
        <end position="270"/>
    </location>
</feature>
<dbReference type="GO" id="GO:0008643">
    <property type="term" value="P:carbohydrate transport"/>
    <property type="evidence" value="ECO:0007669"/>
    <property type="project" value="InterPro"/>
</dbReference>
<feature type="transmembrane region" description="Helical" evidence="2">
    <location>
        <begin position="21"/>
        <end position="40"/>
    </location>
</feature>
<feature type="transmembrane region" description="Helical" evidence="2">
    <location>
        <begin position="86"/>
        <end position="110"/>
    </location>
</feature>
<dbReference type="Pfam" id="PF13347">
    <property type="entry name" value="MFS_2"/>
    <property type="match status" value="1"/>
</dbReference>
<reference evidence="3" key="1">
    <citation type="journal article" date="2024" name="Gigascience">
        <title>Chromosome-level genome of the poultry shaft louse Menopon gallinae provides insight into the host-switching and adaptive evolution of parasitic lice.</title>
        <authorList>
            <person name="Xu Y."/>
            <person name="Ma L."/>
            <person name="Liu S."/>
            <person name="Liang Y."/>
            <person name="Liu Q."/>
            <person name="He Z."/>
            <person name="Tian L."/>
            <person name="Duan Y."/>
            <person name="Cai W."/>
            <person name="Li H."/>
            <person name="Song F."/>
        </authorList>
    </citation>
    <scope>NUCLEOTIDE SEQUENCE</scope>
    <source>
        <strain evidence="3">Cailab_2023a</strain>
    </source>
</reference>
<comment type="similarity">
    <text evidence="1">Belongs to the major facilitator superfamily.</text>
</comment>
<dbReference type="InterPro" id="IPR036259">
    <property type="entry name" value="MFS_trans_sf"/>
</dbReference>
<gene>
    <name evidence="3" type="ORF">PYX00_008709</name>
</gene>
<keyword evidence="2" id="KW-0472">Membrane</keyword>
<organism evidence="3">
    <name type="scientific">Menopon gallinae</name>
    <name type="common">poultry shaft louse</name>
    <dbReference type="NCBI Taxonomy" id="328185"/>
    <lineage>
        <taxon>Eukaryota</taxon>
        <taxon>Metazoa</taxon>
        <taxon>Ecdysozoa</taxon>
        <taxon>Arthropoda</taxon>
        <taxon>Hexapoda</taxon>
        <taxon>Insecta</taxon>
        <taxon>Pterygota</taxon>
        <taxon>Neoptera</taxon>
        <taxon>Paraneoptera</taxon>
        <taxon>Psocodea</taxon>
        <taxon>Troctomorpha</taxon>
        <taxon>Phthiraptera</taxon>
        <taxon>Amblycera</taxon>
        <taxon>Menoponidae</taxon>
        <taxon>Menopon</taxon>
    </lineage>
</organism>
<dbReference type="GO" id="GO:0015293">
    <property type="term" value="F:symporter activity"/>
    <property type="evidence" value="ECO:0007669"/>
    <property type="project" value="InterPro"/>
</dbReference>
<proteinExistence type="inferred from homology"/>
<feature type="transmembrane region" description="Helical" evidence="2">
    <location>
        <begin position="199"/>
        <end position="218"/>
    </location>
</feature>
<dbReference type="InterPro" id="IPR039672">
    <property type="entry name" value="MFS_2"/>
</dbReference>
<feature type="transmembrane region" description="Helical" evidence="2">
    <location>
        <begin position="116"/>
        <end position="139"/>
    </location>
</feature>
<feature type="transmembrane region" description="Helical" evidence="2">
    <location>
        <begin position="282"/>
        <end position="302"/>
    </location>
</feature>